<dbReference type="SUPFAM" id="SSF53448">
    <property type="entry name" value="Nucleotide-diphospho-sugar transferases"/>
    <property type="match status" value="1"/>
</dbReference>
<keyword evidence="2" id="KW-1185">Reference proteome</keyword>
<evidence type="ECO:0000313" key="1">
    <source>
        <dbReference type="EMBL" id="CAL8084790.1"/>
    </source>
</evidence>
<protein>
    <submittedName>
        <fullName evidence="1">Uncharacterized protein</fullName>
    </submittedName>
</protein>
<accession>A0ABP1Q0F2</accession>
<sequence>MEVSGCASSQLWLTYALSDPDVPEALTLYFSMKKVFTNRKLGVFLSRKVSTSLKEALHHVFDMVFYLEDDRNTAGLSDKEFAMVSTFSLKCFEKVVFLEPTMMAIKNLDNIFNDYDEPMEFVASELGQGDVSDLPIFIARPCSHVFKDLMAALQTKNGRGVVTLLRLWAGKHAEIVSVFLDKKYSFQVSPRYDFIGCDNIVPSLANVVGISLEPNLETFGFYAQCVLKQRKHVYNECVKPLLASLIRVRNMNLSNVLHDPRSKTIFEFDLFSNN</sequence>
<dbReference type="Gene3D" id="3.90.550.10">
    <property type="entry name" value="Spore Coat Polysaccharide Biosynthesis Protein SpsA, Chain A"/>
    <property type="match status" value="1"/>
</dbReference>
<proteinExistence type="predicted"/>
<dbReference type="InterPro" id="IPR029044">
    <property type="entry name" value="Nucleotide-diphossugar_trans"/>
</dbReference>
<name>A0ABP1Q0F2_9HEXA</name>
<gene>
    <name evidence="1" type="ORF">ODALV1_LOCUS5902</name>
</gene>
<reference evidence="1 2" key="1">
    <citation type="submission" date="2024-08" db="EMBL/GenBank/DDBJ databases">
        <authorList>
            <person name="Cucini C."/>
            <person name="Frati F."/>
        </authorList>
    </citation>
    <scope>NUCLEOTIDE SEQUENCE [LARGE SCALE GENOMIC DNA]</scope>
</reference>
<comment type="caution">
    <text evidence="1">The sequence shown here is derived from an EMBL/GenBank/DDBJ whole genome shotgun (WGS) entry which is preliminary data.</text>
</comment>
<dbReference type="EMBL" id="CAXLJM020000019">
    <property type="protein sequence ID" value="CAL8084790.1"/>
    <property type="molecule type" value="Genomic_DNA"/>
</dbReference>
<organism evidence="1 2">
    <name type="scientific">Orchesella dallaii</name>
    <dbReference type="NCBI Taxonomy" id="48710"/>
    <lineage>
        <taxon>Eukaryota</taxon>
        <taxon>Metazoa</taxon>
        <taxon>Ecdysozoa</taxon>
        <taxon>Arthropoda</taxon>
        <taxon>Hexapoda</taxon>
        <taxon>Collembola</taxon>
        <taxon>Entomobryomorpha</taxon>
        <taxon>Entomobryoidea</taxon>
        <taxon>Orchesellidae</taxon>
        <taxon>Orchesellinae</taxon>
        <taxon>Orchesella</taxon>
    </lineage>
</organism>
<dbReference type="Proteomes" id="UP001642540">
    <property type="component" value="Unassembled WGS sequence"/>
</dbReference>
<evidence type="ECO:0000313" key="2">
    <source>
        <dbReference type="Proteomes" id="UP001642540"/>
    </source>
</evidence>